<dbReference type="InterPro" id="IPR029000">
    <property type="entry name" value="Cyclophilin-like_dom_sf"/>
</dbReference>
<evidence type="ECO:0000259" key="6">
    <source>
        <dbReference type="PROSITE" id="PS50072"/>
    </source>
</evidence>
<dbReference type="PANTHER" id="PTHR45625:SF2">
    <property type="entry name" value="PEPTIDYL-PROLYL CIS-TRANS ISOMERASE-LIKE 3"/>
    <property type="match status" value="1"/>
</dbReference>
<evidence type="ECO:0000256" key="5">
    <source>
        <dbReference type="RuleBase" id="RU363019"/>
    </source>
</evidence>
<dbReference type="PIRSF" id="PIRSF001467">
    <property type="entry name" value="Peptidylpro_ismrse"/>
    <property type="match status" value="1"/>
</dbReference>
<dbReference type="InterPro" id="IPR020892">
    <property type="entry name" value="Cyclophilin-type_PPIase_CS"/>
</dbReference>
<dbReference type="GO" id="GO:0006457">
    <property type="term" value="P:protein folding"/>
    <property type="evidence" value="ECO:0007669"/>
    <property type="project" value="InterPro"/>
</dbReference>
<feature type="domain" description="PPIase cyclophilin-type" evidence="6">
    <location>
        <begin position="6"/>
        <end position="154"/>
    </location>
</feature>
<dbReference type="AlphaFoldDB" id="A0AA51UAL1"/>
<keyword evidence="2 5" id="KW-0697">Rotamase</keyword>
<evidence type="ECO:0000256" key="2">
    <source>
        <dbReference type="ARBA" id="ARBA00023110"/>
    </source>
</evidence>
<dbReference type="GO" id="GO:0003755">
    <property type="term" value="F:peptidyl-prolyl cis-trans isomerase activity"/>
    <property type="evidence" value="ECO:0007669"/>
    <property type="project" value="UniProtKB-UniRule"/>
</dbReference>
<dbReference type="PRINTS" id="PR00153">
    <property type="entry name" value="CSAPPISMRASE"/>
</dbReference>
<dbReference type="InterPro" id="IPR024936">
    <property type="entry name" value="Cyclophilin-type_PPIase"/>
</dbReference>
<evidence type="ECO:0000256" key="1">
    <source>
        <dbReference type="ARBA" id="ARBA00000971"/>
    </source>
</evidence>
<dbReference type="InterPro" id="IPR044666">
    <property type="entry name" value="Cyclophilin_A-like"/>
</dbReference>
<evidence type="ECO:0000256" key="4">
    <source>
        <dbReference type="ARBA" id="ARBA00038286"/>
    </source>
</evidence>
<dbReference type="EMBL" id="OQ397598">
    <property type="protein sequence ID" value="WMV69930.1"/>
    <property type="molecule type" value="mRNA"/>
</dbReference>
<evidence type="ECO:0000313" key="7">
    <source>
        <dbReference type="EMBL" id="WMV69930.1"/>
    </source>
</evidence>
<keyword evidence="3 5" id="KW-0413">Isomerase</keyword>
<proteinExistence type="evidence at transcript level"/>
<accession>A0AA51UAL1</accession>
<comment type="catalytic activity">
    <reaction evidence="1 5">
        <text>[protein]-peptidylproline (omega=180) = [protein]-peptidylproline (omega=0)</text>
        <dbReference type="Rhea" id="RHEA:16237"/>
        <dbReference type="Rhea" id="RHEA-COMP:10747"/>
        <dbReference type="Rhea" id="RHEA-COMP:10748"/>
        <dbReference type="ChEBI" id="CHEBI:83833"/>
        <dbReference type="ChEBI" id="CHEBI:83834"/>
        <dbReference type="EC" id="5.2.1.8"/>
    </reaction>
</comment>
<dbReference type="FunFam" id="2.40.100.10:FF:000012">
    <property type="entry name" value="Peptidyl-prolyl cis-trans isomerase"/>
    <property type="match status" value="1"/>
</dbReference>
<dbReference type="EC" id="5.2.1.8" evidence="5"/>
<comment type="similarity">
    <text evidence="4">Belongs to the cyclophilin-type PPIase family. PPIL3 subfamily.</text>
</comment>
<organism evidence="7">
    <name type="scientific">Euglena gracilis</name>
    <dbReference type="NCBI Taxonomy" id="3039"/>
    <lineage>
        <taxon>Eukaryota</taxon>
        <taxon>Discoba</taxon>
        <taxon>Euglenozoa</taxon>
        <taxon>Euglenida</taxon>
        <taxon>Spirocuta</taxon>
        <taxon>Euglenophyceae</taxon>
        <taxon>Euglenales</taxon>
        <taxon>Euglenaceae</taxon>
        <taxon>Euglena</taxon>
    </lineage>
</organism>
<dbReference type="PROSITE" id="PS50072">
    <property type="entry name" value="CSA_PPIASE_2"/>
    <property type="match status" value="1"/>
</dbReference>
<dbReference type="Pfam" id="PF00160">
    <property type="entry name" value="Pro_isomerase"/>
    <property type="match status" value="1"/>
</dbReference>
<gene>
    <name evidence="7" type="primary">PPIL3A</name>
</gene>
<dbReference type="PROSITE" id="PS00170">
    <property type="entry name" value="CSA_PPIASE_1"/>
    <property type="match status" value="1"/>
</dbReference>
<protein>
    <recommendedName>
        <fullName evidence="5">Peptidyl-prolyl cis-trans isomerase</fullName>
        <shortName evidence="5">PPIase</shortName>
        <ecNumber evidence="5">5.2.1.8</ecNumber>
    </recommendedName>
</protein>
<dbReference type="Gene3D" id="2.40.100.10">
    <property type="entry name" value="Cyclophilin-like"/>
    <property type="match status" value="1"/>
</dbReference>
<dbReference type="GO" id="GO:0071013">
    <property type="term" value="C:catalytic step 2 spliceosome"/>
    <property type="evidence" value="ECO:0007669"/>
    <property type="project" value="TreeGrafter"/>
</dbReference>
<comment type="function">
    <text evidence="5">PPIases accelerate the folding of proteins. It catalyzes the cis-trans isomerization of proline imidic peptide bonds in oligopeptides.</text>
</comment>
<dbReference type="PANTHER" id="PTHR45625">
    <property type="entry name" value="PEPTIDYL-PROLYL CIS-TRANS ISOMERASE-RELATED"/>
    <property type="match status" value="1"/>
</dbReference>
<dbReference type="InterPro" id="IPR002130">
    <property type="entry name" value="Cyclophilin-type_PPIase_dom"/>
</dbReference>
<evidence type="ECO:0000256" key="3">
    <source>
        <dbReference type="ARBA" id="ARBA00023235"/>
    </source>
</evidence>
<name>A0AA51UAL1_EUGGR</name>
<dbReference type="CDD" id="cd01928">
    <property type="entry name" value="Cyclophilin_PPIL3_like"/>
    <property type="match status" value="1"/>
</dbReference>
<dbReference type="SUPFAM" id="SSF50891">
    <property type="entry name" value="Cyclophilin-like"/>
    <property type="match status" value="1"/>
</dbReference>
<sequence length="165" mass="17854">MSLTLHTTLGDLKLELHCSLVPKTAENFLALCASGYYDGTKFHRSVKNFIVQGGDPTGTGKGGTSIWGTHFADEFVPGQLKHSGRGVVSMANSGPDTNGSQFFITYSKQSHLNGTNTVFGKLIHGWETLEKMERAPVDANDCPVHDIVITKVTIHANPIAEREQG</sequence>
<reference evidence="7" key="1">
    <citation type="journal article" date="2023" name="Acta Biochim. Biophys. Sin.">
        <title>Transcriptomic and genomic identification of spliceosomal genes from Euglena gracilis.</title>
        <authorList>
            <person name="Gao P."/>
            <person name="Zhong Y."/>
            <person name="Sun C."/>
        </authorList>
    </citation>
    <scope>NUCLEOTIDE SEQUENCE</scope>
</reference>